<protein>
    <recommendedName>
        <fullName evidence="6">MARVEL domain-containing protein</fullName>
    </recommendedName>
</protein>
<feature type="transmembrane region" description="Helical" evidence="1">
    <location>
        <begin position="72"/>
        <end position="96"/>
    </location>
</feature>
<gene>
    <name evidence="2" type="ORF">DYB35_002201</name>
    <name evidence="3" type="ORF">DYB37_014081</name>
</gene>
<evidence type="ECO:0000256" key="1">
    <source>
        <dbReference type="SAM" id="Phobius"/>
    </source>
</evidence>
<dbReference type="Proteomes" id="UP000285712">
    <property type="component" value="Unassembled WGS sequence"/>
</dbReference>
<feature type="transmembrane region" description="Helical" evidence="1">
    <location>
        <begin position="142"/>
        <end position="165"/>
    </location>
</feature>
<dbReference type="VEuPathDB" id="FungiDB:H257_14056"/>
<name>A0A3R7CA23_APHAT</name>
<evidence type="ECO:0000313" key="4">
    <source>
        <dbReference type="Proteomes" id="UP000285430"/>
    </source>
</evidence>
<evidence type="ECO:0008006" key="6">
    <source>
        <dbReference type="Google" id="ProtNLM"/>
    </source>
</evidence>
<sequence>MRHERPVPAHQSHPKILFLFRFSAAFAMTKSCVSFVRLLQSVVSVLAMVSLCGMFKPLLMAGQHFPSLETSYAVNAAVLLTCCAAIYSGVMCVLVSRSVAKMSQMTSDIALAIMLLVLALVLTDSDELQLCHETINVRCDRFVSAVAFMLVATLLYALSTGLALLDLTDDLPSAPVTPLKDVRIQLNTTAVV</sequence>
<dbReference type="EMBL" id="QUTG01003846">
    <property type="protein sequence ID" value="RHY90075.1"/>
    <property type="molecule type" value="Genomic_DNA"/>
</dbReference>
<keyword evidence="1" id="KW-0472">Membrane</keyword>
<feature type="transmembrane region" description="Helical" evidence="1">
    <location>
        <begin position="42"/>
        <end position="60"/>
    </location>
</feature>
<evidence type="ECO:0000313" key="3">
    <source>
        <dbReference type="EMBL" id="RHZ19798.1"/>
    </source>
</evidence>
<dbReference type="Proteomes" id="UP000285430">
    <property type="component" value="Unassembled WGS sequence"/>
</dbReference>
<proteinExistence type="predicted"/>
<accession>A0A3R7CA23</accession>
<dbReference type="EMBL" id="QUTH01003372">
    <property type="protein sequence ID" value="RHZ19798.1"/>
    <property type="molecule type" value="Genomic_DNA"/>
</dbReference>
<comment type="caution">
    <text evidence="3">The sequence shown here is derived from an EMBL/GenBank/DDBJ whole genome shotgun (WGS) entry which is preliminary data.</text>
</comment>
<evidence type="ECO:0000313" key="5">
    <source>
        <dbReference type="Proteomes" id="UP000285712"/>
    </source>
</evidence>
<keyword evidence="1" id="KW-0812">Transmembrane</keyword>
<dbReference type="AlphaFoldDB" id="A0A3R7CA23"/>
<evidence type="ECO:0000313" key="2">
    <source>
        <dbReference type="EMBL" id="RHY90075.1"/>
    </source>
</evidence>
<organism evidence="3 4">
    <name type="scientific">Aphanomyces astaci</name>
    <name type="common">Crayfish plague agent</name>
    <dbReference type="NCBI Taxonomy" id="112090"/>
    <lineage>
        <taxon>Eukaryota</taxon>
        <taxon>Sar</taxon>
        <taxon>Stramenopiles</taxon>
        <taxon>Oomycota</taxon>
        <taxon>Saprolegniomycetes</taxon>
        <taxon>Saprolegniales</taxon>
        <taxon>Verrucalvaceae</taxon>
        <taxon>Aphanomyces</taxon>
    </lineage>
</organism>
<reference evidence="4 5" key="1">
    <citation type="submission" date="2018-08" db="EMBL/GenBank/DDBJ databases">
        <title>Aphanomyces genome sequencing and annotation.</title>
        <authorList>
            <person name="Minardi D."/>
            <person name="Oidtmann B."/>
            <person name="Van Der Giezen M."/>
            <person name="Studholme D.J."/>
        </authorList>
    </citation>
    <scope>NUCLEOTIDE SEQUENCE [LARGE SCALE GENOMIC DNA]</scope>
    <source>
        <strain evidence="3 4">Da</strain>
        <strain evidence="2 5">Sv</strain>
    </source>
</reference>
<keyword evidence="1" id="KW-1133">Transmembrane helix</keyword>